<accession>A0ABQ5EYN2</accession>
<dbReference type="EMBL" id="BQNB010016797">
    <property type="protein sequence ID" value="GJT55893.1"/>
    <property type="molecule type" value="Genomic_DNA"/>
</dbReference>
<comment type="caution">
    <text evidence="3">The sequence shown here is derived from an EMBL/GenBank/DDBJ whole genome shotgun (WGS) entry which is preliminary data.</text>
</comment>
<reference evidence="3" key="1">
    <citation type="journal article" date="2022" name="Int. J. Mol. Sci.">
        <title>Draft Genome of Tanacetum Coccineum: Genomic Comparison of Closely Related Tanacetum-Family Plants.</title>
        <authorList>
            <person name="Yamashiro T."/>
            <person name="Shiraishi A."/>
            <person name="Nakayama K."/>
            <person name="Satake H."/>
        </authorList>
    </citation>
    <scope>NUCLEOTIDE SEQUENCE</scope>
</reference>
<evidence type="ECO:0000313" key="3">
    <source>
        <dbReference type="EMBL" id="GJT55893.1"/>
    </source>
</evidence>
<gene>
    <name evidence="3" type="ORF">Tco_0990947</name>
</gene>
<evidence type="ECO:0000313" key="4">
    <source>
        <dbReference type="Proteomes" id="UP001151760"/>
    </source>
</evidence>
<reference evidence="3" key="2">
    <citation type="submission" date="2022-01" db="EMBL/GenBank/DDBJ databases">
        <authorList>
            <person name="Yamashiro T."/>
            <person name="Shiraishi A."/>
            <person name="Satake H."/>
            <person name="Nakayama K."/>
        </authorList>
    </citation>
    <scope>NUCLEOTIDE SEQUENCE</scope>
</reference>
<evidence type="ECO:0000256" key="2">
    <source>
        <dbReference type="SAM" id="MobiDB-lite"/>
    </source>
</evidence>
<keyword evidence="1" id="KW-0175">Coiled coil</keyword>
<feature type="region of interest" description="Disordered" evidence="2">
    <location>
        <begin position="111"/>
        <end position="137"/>
    </location>
</feature>
<proteinExistence type="predicted"/>
<organism evidence="3 4">
    <name type="scientific">Tanacetum coccineum</name>
    <dbReference type="NCBI Taxonomy" id="301880"/>
    <lineage>
        <taxon>Eukaryota</taxon>
        <taxon>Viridiplantae</taxon>
        <taxon>Streptophyta</taxon>
        <taxon>Embryophyta</taxon>
        <taxon>Tracheophyta</taxon>
        <taxon>Spermatophyta</taxon>
        <taxon>Magnoliopsida</taxon>
        <taxon>eudicotyledons</taxon>
        <taxon>Gunneridae</taxon>
        <taxon>Pentapetalae</taxon>
        <taxon>asterids</taxon>
        <taxon>campanulids</taxon>
        <taxon>Asterales</taxon>
        <taxon>Asteraceae</taxon>
        <taxon>Asteroideae</taxon>
        <taxon>Anthemideae</taxon>
        <taxon>Anthemidinae</taxon>
        <taxon>Tanacetum</taxon>
    </lineage>
</organism>
<evidence type="ECO:0000256" key="1">
    <source>
        <dbReference type="SAM" id="Coils"/>
    </source>
</evidence>
<protein>
    <submittedName>
        <fullName evidence="3">Uncharacterized protein</fullName>
    </submittedName>
</protein>
<sequence length="194" mass="23141">MDAMTASMCHNGMGRLDFARVLVEMNADKEFKIVMRCNTEIEEVEMEKIRIEEQLKKKNLADNEARMNEKGRNYSNNHNNVIDKGKINVEKADYYKNNIYMWNRFESRKQEYRKKQDETYDQGKEKNEGNGNDVRKQWPLKKEFEAMKRTANKFSILETLPDDDPVKIRILKDRMIVDQFINKKIHPSVQEIKN</sequence>
<keyword evidence="4" id="KW-1185">Reference proteome</keyword>
<name>A0ABQ5EYN2_9ASTR</name>
<feature type="coiled-coil region" evidence="1">
    <location>
        <begin position="34"/>
        <end position="61"/>
    </location>
</feature>
<dbReference type="Proteomes" id="UP001151760">
    <property type="component" value="Unassembled WGS sequence"/>
</dbReference>